<dbReference type="GO" id="GO:0045300">
    <property type="term" value="F:stearoyl-[ACP] desaturase activity"/>
    <property type="evidence" value="ECO:0007669"/>
    <property type="project" value="InterPro"/>
</dbReference>
<feature type="binding site" evidence="11">
    <location>
        <position position="159"/>
    </location>
    <ligand>
        <name>Fe cation</name>
        <dbReference type="ChEBI" id="CHEBI:24875"/>
        <label>2</label>
    </ligand>
</feature>
<feature type="binding site" evidence="11">
    <location>
        <position position="107"/>
    </location>
    <ligand>
        <name>Fe cation</name>
        <dbReference type="ChEBI" id="CHEBI:24875"/>
        <label>1</label>
    </ligand>
</feature>
<evidence type="ECO:0000256" key="1">
    <source>
        <dbReference type="ARBA" id="ARBA00001954"/>
    </source>
</evidence>
<evidence type="ECO:0000256" key="3">
    <source>
        <dbReference type="ARBA" id="ARBA00011738"/>
    </source>
</evidence>
<dbReference type="PANTHER" id="PTHR31155">
    <property type="entry name" value="ACYL- ACYL-CARRIER-PROTEIN DESATURASE-RELATED"/>
    <property type="match status" value="1"/>
</dbReference>
<sequence>MAVKPVANALTLELEPVVEQLMDHHLNTEDLWFAHDYVPFEQGENFAFLGGRDWDPSQASLPRVITDACEILLITKDNLSGYHRELVEHFILEDWWGRFLGRWTAEEHLHAIALREYLVVTREIDPTANEQVRVEHVMKGYRADRYSQVETLVFMAFFERAHAVFCRNLAAQIEEPVLAGLITRIAKDEERHEDFFAKLVAHCLDYTRDETIAAIAARAAELGVVGGDIDAYQDKVQKVAEAGIFGEPQLRQVISDRITAWGLADQPALQQFVVS</sequence>
<dbReference type="Gene3D" id="1.10.620.20">
    <property type="entry name" value="Ribonucleotide Reductase, subunit A"/>
    <property type="match status" value="1"/>
</dbReference>
<keyword evidence="7" id="KW-0560">Oxidoreductase</keyword>
<dbReference type="SUPFAM" id="SSF47240">
    <property type="entry name" value="Ferritin-like"/>
    <property type="match status" value="1"/>
</dbReference>
<comment type="cofactor">
    <cofactor evidence="11">
        <name>Fe cation</name>
        <dbReference type="ChEBI" id="CHEBI:24875"/>
    </cofactor>
    <text evidence="11">Binds 2 iron ions per subunit.</text>
</comment>
<dbReference type="PANTHER" id="PTHR31155:SF9">
    <property type="entry name" value="STEAROYL-[ACYL-CARRIER-PROTEIN] 9-DESATURASE 7, CHLOROPLASTIC"/>
    <property type="match status" value="1"/>
</dbReference>
<dbReference type="EMBL" id="MVHM01000014">
    <property type="protein sequence ID" value="ORA34780.1"/>
    <property type="molecule type" value="Genomic_DNA"/>
</dbReference>
<evidence type="ECO:0000256" key="11">
    <source>
        <dbReference type="PIRSR" id="PIRSR000346-1"/>
    </source>
</evidence>
<name>A0A7I7W638_9MYCO</name>
<dbReference type="InterPro" id="IPR012348">
    <property type="entry name" value="RNR-like"/>
</dbReference>
<reference evidence="12 15" key="2">
    <citation type="journal article" date="2019" name="Emerg. Microbes Infect.">
        <title>Comprehensive subspecies identification of 175 nontuberculous mycobacteria species based on 7547 genomic profiles.</title>
        <authorList>
            <person name="Matsumoto Y."/>
            <person name="Kinjo T."/>
            <person name="Motooka D."/>
            <person name="Nabeya D."/>
            <person name="Jung N."/>
            <person name="Uechi K."/>
            <person name="Horii T."/>
            <person name="Iida T."/>
            <person name="Fujita J."/>
            <person name="Nakamura S."/>
        </authorList>
    </citation>
    <scope>NUCLEOTIDE SEQUENCE [LARGE SCALE GENOMIC DNA]</scope>
    <source>
        <strain evidence="12 15">JCM 12687</strain>
    </source>
</reference>
<keyword evidence="10" id="KW-0275">Fatty acid biosynthesis</keyword>
<dbReference type="EMBL" id="AP022606">
    <property type="protein sequence ID" value="BBZ12530.1"/>
    <property type="molecule type" value="Genomic_DNA"/>
</dbReference>
<keyword evidence="15" id="KW-1185">Reference proteome</keyword>
<keyword evidence="9" id="KW-0443">Lipid metabolism</keyword>
<dbReference type="OrthoDB" id="9772881at2"/>
<organism evidence="13 14">
    <name type="scientific">Mycobacterium branderi</name>
    <dbReference type="NCBI Taxonomy" id="43348"/>
    <lineage>
        <taxon>Bacteria</taxon>
        <taxon>Bacillati</taxon>
        <taxon>Actinomycetota</taxon>
        <taxon>Actinomycetes</taxon>
        <taxon>Mycobacteriales</taxon>
        <taxon>Mycobacteriaceae</taxon>
        <taxon>Mycobacterium</taxon>
    </lineage>
</organism>
<keyword evidence="6" id="KW-0276">Fatty acid metabolism</keyword>
<evidence type="ECO:0000256" key="9">
    <source>
        <dbReference type="ARBA" id="ARBA00023098"/>
    </source>
</evidence>
<comment type="subunit">
    <text evidence="3">Homodimer.</text>
</comment>
<protein>
    <submittedName>
        <fullName evidence="13">Acyl-ACP desaturase</fullName>
    </submittedName>
</protein>
<keyword evidence="8 11" id="KW-0408">Iron</keyword>
<dbReference type="InterPro" id="IPR009078">
    <property type="entry name" value="Ferritin-like_SF"/>
</dbReference>
<keyword evidence="5 11" id="KW-0479">Metal-binding</keyword>
<comment type="cofactor">
    <cofactor evidence="1">
        <name>Fe(2+)</name>
        <dbReference type="ChEBI" id="CHEBI:29033"/>
    </cofactor>
</comment>
<dbReference type="RefSeq" id="WP_083133055.1">
    <property type="nucleotide sequence ID" value="NZ_AP022606.1"/>
</dbReference>
<evidence type="ECO:0000313" key="13">
    <source>
        <dbReference type="EMBL" id="ORA34780.1"/>
    </source>
</evidence>
<feature type="binding site" evidence="11">
    <location>
        <position position="189"/>
    </location>
    <ligand>
        <name>Fe cation</name>
        <dbReference type="ChEBI" id="CHEBI:24875"/>
        <label>1</label>
    </ligand>
</feature>
<accession>A0A7I7W638</accession>
<reference evidence="13 14" key="1">
    <citation type="submission" date="2016-12" db="EMBL/GenBank/DDBJ databases">
        <title>The new phylogeny of genus Mycobacterium.</title>
        <authorList>
            <person name="Tortoli E."/>
            <person name="Trovato A."/>
            <person name="Cirillo D.M."/>
        </authorList>
    </citation>
    <scope>NUCLEOTIDE SEQUENCE [LARGE SCALE GENOMIC DNA]</scope>
    <source>
        <strain evidence="13 14">DSM 44624</strain>
    </source>
</reference>
<feature type="binding site" evidence="11">
    <location>
        <position position="192"/>
    </location>
    <ligand>
        <name>Fe cation</name>
        <dbReference type="ChEBI" id="CHEBI:24875"/>
        <label>2</label>
    </ligand>
</feature>
<dbReference type="InterPro" id="IPR005067">
    <property type="entry name" value="Fatty_acid_desaturase-2"/>
</dbReference>
<evidence type="ECO:0000256" key="5">
    <source>
        <dbReference type="ARBA" id="ARBA00022723"/>
    </source>
</evidence>
<evidence type="ECO:0000256" key="10">
    <source>
        <dbReference type="ARBA" id="ARBA00023160"/>
    </source>
</evidence>
<evidence type="ECO:0000256" key="6">
    <source>
        <dbReference type="ARBA" id="ARBA00022832"/>
    </source>
</evidence>
<evidence type="ECO:0000256" key="8">
    <source>
        <dbReference type="ARBA" id="ARBA00023004"/>
    </source>
</evidence>
<feature type="binding site" evidence="11">
    <location>
        <position position="107"/>
    </location>
    <ligand>
        <name>Fe cation</name>
        <dbReference type="ChEBI" id="CHEBI:24875"/>
        <label>2</label>
    </ligand>
</feature>
<dbReference type="Pfam" id="PF03405">
    <property type="entry name" value="FA_desaturase_2"/>
    <property type="match status" value="1"/>
</dbReference>
<evidence type="ECO:0000313" key="15">
    <source>
        <dbReference type="Proteomes" id="UP000467379"/>
    </source>
</evidence>
<gene>
    <name evidence="12" type="primary">desA2</name>
    <name evidence="13" type="ORF">BST20_19575</name>
    <name evidence="12" type="ORF">MBRA_27250</name>
</gene>
<keyword evidence="4" id="KW-0444">Lipid biosynthesis</keyword>
<evidence type="ECO:0000256" key="7">
    <source>
        <dbReference type="ARBA" id="ARBA00023002"/>
    </source>
</evidence>
<dbReference type="AlphaFoldDB" id="A0A7I7W638"/>
<dbReference type="Proteomes" id="UP000192441">
    <property type="component" value="Unassembled WGS sequence"/>
</dbReference>
<evidence type="ECO:0000313" key="14">
    <source>
        <dbReference type="Proteomes" id="UP000192441"/>
    </source>
</evidence>
<feature type="binding site" evidence="11">
    <location>
        <position position="189"/>
    </location>
    <ligand>
        <name>Fe cation</name>
        <dbReference type="ChEBI" id="CHEBI:24875"/>
        <label>2</label>
    </ligand>
</feature>
<evidence type="ECO:0000313" key="12">
    <source>
        <dbReference type="EMBL" id="BBZ12530.1"/>
    </source>
</evidence>
<evidence type="ECO:0000256" key="4">
    <source>
        <dbReference type="ARBA" id="ARBA00022516"/>
    </source>
</evidence>
<dbReference type="Proteomes" id="UP000467379">
    <property type="component" value="Chromosome"/>
</dbReference>
<dbReference type="GO" id="GO:0005829">
    <property type="term" value="C:cytosol"/>
    <property type="evidence" value="ECO:0007669"/>
    <property type="project" value="TreeGrafter"/>
</dbReference>
<comment type="similarity">
    <text evidence="2">Belongs to the fatty acid desaturase type 2 family.</text>
</comment>
<evidence type="ECO:0000256" key="2">
    <source>
        <dbReference type="ARBA" id="ARBA00008749"/>
    </source>
</evidence>
<dbReference type="PIRSF" id="PIRSF000346">
    <property type="entry name" value="Dlt9_acylACP_des"/>
    <property type="match status" value="1"/>
</dbReference>
<dbReference type="GO" id="GO:0046872">
    <property type="term" value="F:metal ion binding"/>
    <property type="evidence" value="ECO:0007669"/>
    <property type="project" value="UniProtKB-KW"/>
</dbReference>
<dbReference type="GO" id="GO:0006633">
    <property type="term" value="P:fatty acid biosynthetic process"/>
    <property type="evidence" value="ECO:0007669"/>
    <property type="project" value="UniProtKB-KW"/>
</dbReference>
<proteinExistence type="inferred from homology"/>
<reference evidence="12" key="3">
    <citation type="submission" date="2020-02" db="EMBL/GenBank/DDBJ databases">
        <authorList>
            <person name="Matsumoto Y."/>
            <person name="Kinjo T."/>
            <person name="Motooka D."/>
            <person name="Nabeya D."/>
            <person name="Jung N."/>
            <person name="Uechi K."/>
            <person name="Horii T."/>
            <person name="Iida T."/>
            <person name="Fujita J."/>
            <person name="Nakamura S."/>
        </authorList>
    </citation>
    <scope>NUCLEOTIDE SEQUENCE</scope>
    <source>
        <strain evidence="12">JCM 12687</strain>
    </source>
</reference>
<feature type="binding site" evidence="11">
    <location>
        <position position="110"/>
    </location>
    <ligand>
        <name>Fe cation</name>
        <dbReference type="ChEBI" id="CHEBI:24875"/>
        <label>1</label>
    </ligand>
</feature>